<dbReference type="STRING" id="554155.C5FCJ4"/>
<dbReference type="HOGENOM" id="CLU_000288_125_8_1"/>
<dbReference type="SUPFAM" id="SSF48452">
    <property type="entry name" value="TPR-like"/>
    <property type="match status" value="1"/>
</dbReference>
<keyword evidence="6" id="KW-1185">Reference proteome</keyword>
<feature type="domain" description="DUF7779" evidence="4">
    <location>
        <begin position="318"/>
        <end position="414"/>
    </location>
</feature>
<proteinExistence type="predicted"/>
<dbReference type="InterPro" id="IPR056681">
    <property type="entry name" value="DUF7779"/>
</dbReference>
<dbReference type="GeneID" id="9225453"/>
<dbReference type="Gene3D" id="1.25.40.10">
    <property type="entry name" value="Tetratricopeptide repeat domain"/>
    <property type="match status" value="1"/>
</dbReference>
<feature type="compositionally biased region" description="Polar residues" evidence="1">
    <location>
        <begin position="1"/>
        <end position="32"/>
    </location>
</feature>
<dbReference type="eggNOG" id="KOG1840">
    <property type="taxonomic scope" value="Eukaryota"/>
</dbReference>
<dbReference type="InterPro" id="IPR027417">
    <property type="entry name" value="P-loop_NTPase"/>
</dbReference>
<evidence type="ECO:0000313" key="6">
    <source>
        <dbReference type="Proteomes" id="UP000002035"/>
    </source>
</evidence>
<feature type="domain" description="NACHT" evidence="2">
    <location>
        <begin position="75"/>
        <end position="232"/>
    </location>
</feature>
<reference evidence="6" key="1">
    <citation type="journal article" date="2012" name="MBio">
        <title>Comparative genome analysis of Trichophyton rubrum and related dermatophytes reveals candidate genes involved in infection.</title>
        <authorList>
            <person name="Martinez D.A."/>
            <person name="Oliver B.G."/>
            <person name="Graeser Y."/>
            <person name="Goldberg J.M."/>
            <person name="Li W."/>
            <person name="Martinez-Rossi N.M."/>
            <person name="Monod M."/>
            <person name="Shelest E."/>
            <person name="Barton R.C."/>
            <person name="Birch E."/>
            <person name="Brakhage A.A."/>
            <person name="Chen Z."/>
            <person name="Gurr S.J."/>
            <person name="Heiman D."/>
            <person name="Heitman J."/>
            <person name="Kosti I."/>
            <person name="Rossi A."/>
            <person name="Saif S."/>
            <person name="Samalova M."/>
            <person name="Saunders C.W."/>
            <person name="Shea T."/>
            <person name="Summerbell R.C."/>
            <person name="Xu J."/>
            <person name="Young S."/>
            <person name="Zeng Q."/>
            <person name="Birren B.W."/>
            <person name="Cuomo C.A."/>
            <person name="White T.C."/>
        </authorList>
    </citation>
    <scope>NUCLEOTIDE SEQUENCE [LARGE SCALE GENOMIC DNA]</scope>
    <source>
        <strain evidence="6">ATCC MYA-4605 / CBS 113480</strain>
    </source>
</reference>
<sequence>MAQPSSSAHFSGDNNSGVQAGSIHGSVTINNHEGQRPETPPEPSCKIPFKRDDEFINRPAIFDKIKEKLEAPGSRVALVGMGGVGKSQIAIQYAYCLENQLSDTWIFWIYASNSARFQESLEEIAHRGKIPGRDDPKRNTLGLVRNWLLDDKRKWVVILDNADDLDFLKDTSTEEGTNNKRLDKYLPKTQNGSIFVTSRSREAALQLVDRRNIINVHPMDETQAVSLFRKKLNEGYDDKVIAELAAELGYLPLAIVQAASYISLREPRCSVQEYLEDFRGRNLTKKLKLLSDDNGDHRRDEEAVNSVSATFKISFNRIRKTRPSAADLLAIMCFFNRQGIPDYVLQPEGIECETTPRKKEDSSTPGLPARDESFENDIRTLISYCFISTGANPKVFDMHRLVQLAAQEWLDDNESFVSWQVILVTRLLRRFLDIKYENWGRCQQLYPHMKSAIGHKPQGGVPLQWWGRLLYRAALYVVKRGNMVGAVAMSTIALEVSKEAFGEDDPITLYCNDAVQFMQPDMTPVTGNNEGSSNEGAWRWWTRLYVWLQWLTWLYIWPTGRLEKAEKRQLKVIKAVKKVNGPKHPATVRYISNLVSIYRLQGQLDEAEQLQEAAVESSKKANGPEHPATLYYMSGLVLLYQLQDRLGQANQLQGAVVESSKRVNSPKHEATLYYTSGLASIYQLQGQLDQAKQLKQLLEAVVESSKRGGGVDIDIYARLLDKIELPYLEEQKAGSACEGSL</sequence>
<dbReference type="VEuPathDB" id="FungiDB:MCYG_00416"/>
<dbReference type="Proteomes" id="UP000002035">
    <property type="component" value="Unassembled WGS sequence"/>
</dbReference>
<dbReference type="Pfam" id="PF25000">
    <property type="entry name" value="DUF7779"/>
    <property type="match status" value="1"/>
</dbReference>
<evidence type="ECO:0000259" key="2">
    <source>
        <dbReference type="Pfam" id="PF05729"/>
    </source>
</evidence>
<dbReference type="AlphaFoldDB" id="C5FCJ4"/>
<feature type="region of interest" description="Disordered" evidence="1">
    <location>
        <begin position="1"/>
        <end position="49"/>
    </location>
</feature>
<gene>
    <name evidence="5" type="ORF">MCYG_00416</name>
</gene>
<protein>
    <submittedName>
        <fullName evidence="5">Uncharacterized protein</fullName>
    </submittedName>
</protein>
<dbReference type="InterPro" id="IPR007111">
    <property type="entry name" value="NACHT_NTPase"/>
</dbReference>
<dbReference type="SUPFAM" id="SSF52540">
    <property type="entry name" value="P-loop containing nucleoside triphosphate hydrolases"/>
    <property type="match status" value="1"/>
</dbReference>
<dbReference type="EMBL" id="DS995701">
    <property type="protein sequence ID" value="EEQ27528.1"/>
    <property type="molecule type" value="Genomic_DNA"/>
</dbReference>
<evidence type="ECO:0000259" key="4">
    <source>
        <dbReference type="Pfam" id="PF25000"/>
    </source>
</evidence>
<dbReference type="InterPro" id="IPR053137">
    <property type="entry name" value="NLR-like"/>
</dbReference>
<evidence type="ECO:0000313" key="5">
    <source>
        <dbReference type="EMBL" id="EEQ27528.1"/>
    </source>
</evidence>
<dbReference type="Pfam" id="PF17046">
    <property type="entry name" value="Ses_B"/>
    <property type="match status" value="1"/>
</dbReference>
<accession>C5FCJ4</accession>
<feature type="domain" description="Fungal death-pathway protein SesB" evidence="3">
    <location>
        <begin position="2"/>
        <end position="28"/>
    </location>
</feature>
<dbReference type="InterPro" id="IPR011990">
    <property type="entry name" value="TPR-like_helical_dom_sf"/>
</dbReference>
<evidence type="ECO:0000256" key="1">
    <source>
        <dbReference type="SAM" id="MobiDB-lite"/>
    </source>
</evidence>
<dbReference type="GO" id="GO:0043531">
    <property type="term" value="F:ADP binding"/>
    <property type="evidence" value="ECO:0007669"/>
    <property type="project" value="InterPro"/>
</dbReference>
<dbReference type="Pfam" id="PF05729">
    <property type="entry name" value="NACHT"/>
    <property type="match status" value="1"/>
</dbReference>
<dbReference type="InterPro" id="IPR031469">
    <property type="entry name" value="SesB_dom"/>
</dbReference>
<organism evidence="5 6">
    <name type="scientific">Arthroderma otae (strain ATCC MYA-4605 / CBS 113480)</name>
    <name type="common">Microsporum canis</name>
    <dbReference type="NCBI Taxonomy" id="554155"/>
    <lineage>
        <taxon>Eukaryota</taxon>
        <taxon>Fungi</taxon>
        <taxon>Dikarya</taxon>
        <taxon>Ascomycota</taxon>
        <taxon>Pezizomycotina</taxon>
        <taxon>Eurotiomycetes</taxon>
        <taxon>Eurotiomycetidae</taxon>
        <taxon>Onygenales</taxon>
        <taxon>Arthrodermataceae</taxon>
        <taxon>Microsporum</taxon>
    </lineage>
</organism>
<dbReference type="RefSeq" id="XP_002850312.1">
    <property type="nucleotide sequence ID" value="XM_002850266.1"/>
</dbReference>
<dbReference type="Gene3D" id="3.40.50.300">
    <property type="entry name" value="P-loop containing nucleotide triphosphate hydrolases"/>
    <property type="match status" value="1"/>
</dbReference>
<dbReference type="PANTHER" id="PTHR46082:SF6">
    <property type="entry name" value="AAA+ ATPASE DOMAIN-CONTAINING PROTEIN-RELATED"/>
    <property type="match status" value="1"/>
</dbReference>
<dbReference type="PANTHER" id="PTHR46082">
    <property type="entry name" value="ATP/GTP-BINDING PROTEIN-RELATED"/>
    <property type="match status" value="1"/>
</dbReference>
<dbReference type="OrthoDB" id="4183392at2759"/>
<evidence type="ECO:0000259" key="3">
    <source>
        <dbReference type="Pfam" id="PF17046"/>
    </source>
</evidence>
<dbReference type="Pfam" id="PF13424">
    <property type="entry name" value="TPR_12"/>
    <property type="match status" value="1"/>
</dbReference>
<dbReference type="OMA" id="HPETIHA"/>
<name>C5FCJ4_ARTOC</name>